<dbReference type="SUPFAM" id="SSF55166">
    <property type="entry name" value="Hedgehog/DD-peptidase"/>
    <property type="match status" value="1"/>
</dbReference>
<dbReference type="GO" id="GO:0008233">
    <property type="term" value="F:peptidase activity"/>
    <property type="evidence" value="ECO:0007669"/>
    <property type="project" value="InterPro"/>
</dbReference>
<name>A0A0F9ABD2_9ZZZZ</name>
<accession>A0A0F9ABD2</accession>
<proteinExistence type="predicted"/>
<feature type="domain" description="Peptidase M15C" evidence="1">
    <location>
        <begin position="65"/>
        <end position="121"/>
    </location>
</feature>
<reference evidence="2" key="1">
    <citation type="journal article" date="2015" name="Nature">
        <title>Complex archaea that bridge the gap between prokaryotes and eukaryotes.</title>
        <authorList>
            <person name="Spang A."/>
            <person name="Saw J.H."/>
            <person name="Jorgensen S.L."/>
            <person name="Zaremba-Niedzwiedzka K."/>
            <person name="Martijn J."/>
            <person name="Lind A.E."/>
            <person name="van Eijk R."/>
            <person name="Schleper C."/>
            <person name="Guy L."/>
            <person name="Ettema T.J."/>
        </authorList>
    </citation>
    <scope>NUCLEOTIDE SEQUENCE</scope>
</reference>
<sequence length="122" mass="13799">MSFNQATIDELSTLNSRPANLGAWLIWYMGQFGAHVHVTEGLRSAARQRELFAQGRTRPGPIVTNTLASRHMTGRAFDVDFVGVHPDQVHPAWWQFIGKVGEALGLRWGGRWALRDFRHFEG</sequence>
<evidence type="ECO:0000313" key="2">
    <source>
        <dbReference type="EMBL" id="KKK75804.1"/>
    </source>
</evidence>
<dbReference type="Gene3D" id="3.30.1380.10">
    <property type="match status" value="1"/>
</dbReference>
<dbReference type="Pfam" id="PF13539">
    <property type="entry name" value="Peptidase_M15_4"/>
    <property type="match status" value="1"/>
</dbReference>
<comment type="caution">
    <text evidence="2">The sequence shown here is derived from an EMBL/GenBank/DDBJ whole genome shotgun (WGS) entry which is preliminary data.</text>
</comment>
<organism evidence="2">
    <name type="scientific">marine sediment metagenome</name>
    <dbReference type="NCBI Taxonomy" id="412755"/>
    <lineage>
        <taxon>unclassified sequences</taxon>
        <taxon>metagenomes</taxon>
        <taxon>ecological metagenomes</taxon>
    </lineage>
</organism>
<dbReference type="EMBL" id="LAZR01055693">
    <property type="protein sequence ID" value="KKK75804.1"/>
    <property type="molecule type" value="Genomic_DNA"/>
</dbReference>
<dbReference type="InterPro" id="IPR009045">
    <property type="entry name" value="Zn_M74/Hedgehog-like"/>
</dbReference>
<gene>
    <name evidence="2" type="ORF">LCGC14_2870050</name>
</gene>
<dbReference type="CDD" id="cd14845">
    <property type="entry name" value="L-Ala-D-Glu_peptidase_like"/>
    <property type="match status" value="1"/>
</dbReference>
<evidence type="ECO:0000259" key="1">
    <source>
        <dbReference type="Pfam" id="PF13539"/>
    </source>
</evidence>
<dbReference type="InterPro" id="IPR039561">
    <property type="entry name" value="Peptidase_M15C"/>
</dbReference>
<dbReference type="AlphaFoldDB" id="A0A0F9ABD2"/>
<protein>
    <recommendedName>
        <fullName evidence="1">Peptidase M15C domain-containing protein</fullName>
    </recommendedName>
</protein>